<dbReference type="CDD" id="cd05009">
    <property type="entry name" value="SIS_GlmS_GlmD_2"/>
    <property type="match status" value="1"/>
</dbReference>
<dbReference type="GO" id="GO:0097367">
    <property type="term" value="F:carbohydrate derivative binding"/>
    <property type="evidence" value="ECO:0007669"/>
    <property type="project" value="InterPro"/>
</dbReference>
<evidence type="ECO:0000313" key="3">
    <source>
        <dbReference type="EMBL" id="EHY87286.1"/>
    </source>
</evidence>
<dbReference type="InterPro" id="IPR001347">
    <property type="entry name" value="SIS_dom"/>
</dbReference>
<dbReference type="Gene3D" id="3.40.50.10490">
    <property type="entry name" value="Glucose-6-phosphate isomerase like protein, domain 1"/>
    <property type="match status" value="2"/>
</dbReference>
<keyword evidence="1" id="KW-0677">Repeat</keyword>
<organism evidence="3 4">
    <name type="scientific">Saccharomonospora azurea NA-128</name>
    <dbReference type="NCBI Taxonomy" id="882081"/>
    <lineage>
        <taxon>Bacteria</taxon>
        <taxon>Bacillati</taxon>
        <taxon>Actinomycetota</taxon>
        <taxon>Actinomycetes</taxon>
        <taxon>Pseudonocardiales</taxon>
        <taxon>Pseudonocardiaceae</taxon>
        <taxon>Saccharomonospora</taxon>
    </lineage>
</organism>
<keyword evidence="4" id="KW-1185">Reference proteome</keyword>
<proteinExistence type="predicted"/>
<dbReference type="PANTHER" id="PTHR10937:SF8">
    <property type="entry name" value="AMINOTRANSFERASE-RELATED"/>
    <property type="match status" value="1"/>
</dbReference>
<dbReference type="AlphaFoldDB" id="H8G717"/>
<dbReference type="Proteomes" id="UP000004705">
    <property type="component" value="Chromosome"/>
</dbReference>
<evidence type="ECO:0000313" key="4">
    <source>
        <dbReference type="Proteomes" id="UP000004705"/>
    </source>
</evidence>
<dbReference type="HOGENOM" id="CLU_012520_2_1_11"/>
<protein>
    <submittedName>
        <fullName evidence="3">Phosphosugar isomerase</fullName>
    </submittedName>
</protein>
<dbReference type="PROSITE" id="PS51464">
    <property type="entry name" value="SIS"/>
    <property type="match status" value="2"/>
</dbReference>
<name>H8G717_9PSEU</name>
<dbReference type="EMBL" id="CM001466">
    <property type="protein sequence ID" value="EHY87286.1"/>
    <property type="molecule type" value="Genomic_DNA"/>
</dbReference>
<evidence type="ECO:0000259" key="2">
    <source>
        <dbReference type="PROSITE" id="PS51464"/>
    </source>
</evidence>
<accession>H8G717</accession>
<feature type="domain" description="SIS" evidence="2">
    <location>
        <begin position="204"/>
        <end position="337"/>
    </location>
</feature>
<dbReference type="OrthoDB" id="9761808at2"/>
<evidence type="ECO:0000256" key="1">
    <source>
        <dbReference type="ARBA" id="ARBA00022737"/>
    </source>
</evidence>
<dbReference type="SUPFAM" id="SSF53697">
    <property type="entry name" value="SIS domain"/>
    <property type="match status" value="1"/>
</dbReference>
<dbReference type="RefSeq" id="WP_005437970.1">
    <property type="nucleotide sequence ID" value="NZ_CM001466.1"/>
</dbReference>
<dbReference type="GO" id="GO:0016853">
    <property type="term" value="F:isomerase activity"/>
    <property type="evidence" value="ECO:0007669"/>
    <property type="project" value="UniProtKB-KW"/>
</dbReference>
<dbReference type="InterPro" id="IPR035490">
    <property type="entry name" value="GlmS/FrlB_SIS"/>
</dbReference>
<dbReference type="CDD" id="cd05008">
    <property type="entry name" value="SIS_GlmS_GlmD_1"/>
    <property type="match status" value="1"/>
</dbReference>
<dbReference type="InterPro" id="IPR035466">
    <property type="entry name" value="GlmS/AgaS_SIS"/>
</dbReference>
<dbReference type="Pfam" id="PF01380">
    <property type="entry name" value="SIS"/>
    <property type="match status" value="2"/>
</dbReference>
<sequence length="347" mass="36390">MTTTPVPGTEPGGWMAREIAEQPQVLDALARDRSAVARIAEHVRRFRPRFVLFAARGSSGHAALYGKYLVEVQLGLPAGAVSPSTTTLYGADPDLRDVLLVAVSQSGGSPDLVEVTESARRRGALTVAVTNTADSPLGSAAEHVLDIGAGPERAVAATKTYTASLLALSLLVSEIRGGVSPDVDRIGELAQRCLDDNAERVDAAAHRLRFAERIVTTARGYSLASAAETGLKLAETSYLVTRSYSGADLLHGPIAAVGSDTVVLAFCGGGPGGTTMSDVLDQVSRRGADVLRVGPLPTHDLVVPALDEDLAPVLEILPLQRLAWRLAVARGLNPDQPAGLRKTTETR</sequence>
<keyword evidence="3" id="KW-0413">Isomerase</keyword>
<dbReference type="GO" id="GO:1901135">
    <property type="term" value="P:carbohydrate derivative metabolic process"/>
    <property type="evidence" value="ECO:0007669"/>
    <property type="project" value="InterPro"/>
</dbReference>
<feature type="domain" description="SIS" evidence="2">
    <location>
        <begin position="39"/>
        <end position="181"/>
    </location>
</feature>
<dbReference type="PANTHER" id="PTHR10937">
    <property type="entry name" value="GLUCOSAMINE--FRUCTOSE-6-PHOSPHATE AMINOTRANSFERASE, ISOMERIZING"/>
    <property type="match status" value="1"/>
</dbReference>
<reference evidence="3 4" key="1">
    <citation type="journal article" date="2012" name="Stand. Genomic Sci.">
        <title>Genome sequence of the soil bacterium Saccharomonospora azurea type strain (NA-128(T)).</title>
        <authorList>
            <person name="Klenk H.P."/>
            <person name="Held B."/>
            <person name="Lucas S."/>
            <person name="Lapidus A."/>
            <person name="Copeland A."/>
            <person name="Hammon N."/>
            <person name="Pitluck S."/>
            <person name="Goodwin L.A."/>
            <person name="Han C."/>
            <person name="Tapia R."/>
            <person name="Brambilla E.M."/>
            <person name="Potter G."/>
            <person name="Land M."/>
            <person name="Ivanova N."/>
            <person name="Rohde M."/>
            <person name="Goker M."/>
            <person name="Detter J.C."/>
            <person name="Kyrpides N.C."/>
            <person name="Woyke T."/>
        </authorList>
    </citation>
    <scope>NUCLEOTIDE SEQUENCE [LARGE SCALE GENOMIC DNA]</scope>
    <source>
        <strain evidence="3 4">NA-128</strain>
    </source>
</reference>
<gene>
    <name evidence="3" type="ORF">SacazDRAFT_00305</name>
</gene>
<dbReference type="InterPro" id="IPR046348">
    <property type="entry name" value="SIS_dom_sf"/>
</dbReference>